<reference evidence="2" key="1">
    <citation type="journal article" date="2019" name="Int. J. Syst. Evol. Microbiol.">
        <title>The Global Catalogue of Microorganisms (GCM) 10K type strain sequencing project: providing services to taxonomists for standard genome sequencing and annotation.</title>
        <authorList>
            <consortium name="The Broad Institute Genomics Platform"/>
            <consortium name="The Broad Institute Genome Sequencing Center for Infectious Disease"/>
            <person name="Wu L."/>
            <person name="Ma J."/>
        </authorList>
    </citation>
    <scope>NUCLEOTIDE SEQUENCE [LARGE SCALE GENOMIC DNA]</scope>
    <source>
        <strain evidence="2">JCM 19129</strain>
    </source>
</reference>
<dbReference type="EMBL" id="BAABLW010000001">
    <property type="protein sequence ID" value="GAA4911123.1"/>
    <property type="molecule type" value="Genomic_DNA"/>
</dbReference>
<proteinExistence type="predicted"/>
<dbReference type="Pfam" id="PF19736">
    <property type="entry name" value="DUF6226"/>
    <property type="match status" value="1"/>
</dbReference>
<dbReference type="Proteomes" id="UP001500368">
    <property type="component" value="Unassembled WGS sequence"/>
</dbReference>
<evidence type="ECO:0000313" key="1">
    <source>
        <dbReference type="EMBL" id="GAA4911123.1"/>
    </source>
</evidence>
<accession>A0ABP9FQ14</accession>
<organism evidence="1 2">
    <name type="scientific">Nesterenkonia rhizosphaerae</name>
    <dbReference type="NCBI Taxonomy" id="1348272"/>
    <lineage>
        <taxon>Bacteria</taxon>
        <taxon>Bacillati</taxon>
        <taxon>Actinomycetota</taxon>
        <taxon>Actinomycetes</taxon>
        <taxon>Micrococcales</taxon>
        <taxon>Micrococcaceae</taxon>
        <taxon>Nesterenkonia</taxon>
    </lineage>
</organism>
<dbReference type="RefSeq" id="WP_345476245.1">
    <property type="nucleotide sequence ID" value="NZ_BAABLW010000001.1"/>
</dbReference>
<gene>
    <name evidence="1" type="ORF">GCM10025790_01780</name>
</gene>
<comment type="caution">
    <text evidence="1">The sequence shown here is derived from an EMBL/GenBank/DDBJ whole genome shotgun (WGS) entry which is preliminary data.</text>
</comment>
<evidence type="ECO:0000313" key="2">
    <source>
        <dbReference type="Proteomes" id="UP001500368"/>
    </source>
</evidence>
<sequence length="219" mass="24426">MTTYHRPTLPDPEFLDPAGQLVPYGHRWAGQPPENSYSVSTHPERFAPLHQIADALLEHLTSTYDVHLEQDSWFTREKPGEGTSTHRELRLTPSSPLSAPLRLAWTDFPGVVVQAGLVARLVEQQQLFPVCGCEACDDDLERLVQELEELVLAVAEGRFHERLLPNGWQWSLTTADGSGRSSESAERLSADIRRTATQTLSALPDGRWQPWPLKSAGKA</sequence>
<protein>
    <submittedName>
        <fullName evidence="1">Uncharacterized protein</fullName>
    </submittedName>
</protein>
<name>A0ABP9FQ14_9MICC</name>
<keyword evidence="2" id="KW-1185">Reference proteome</keyword>
<dbReference type="InterPro" id="IPR045773">
    <property type="entry name" value="DUF6226"/>
</dbReference>